<gene>
    <name evidence="10" type="ORF">Slati_1254300</name>
</gene>
<accession>A0AAW2XIW1</accession>
<reference evidence="10" key="1">
    <citation type="submission" date="2020-06" db="EMBL/GenBank/DDBJ databases">
        <authorList>
            <person name="Li T."/>
            <person name="Hu X."/>
            <person name="Zhang T."/>
            <person name="Song X."/>
            <person name="Zhang H."/>
            <person name="Dai N."/>
            <person name="Sheng W."/>
            <person name="Hou X."/>
            <person name="Wei L."/>
        </authorList>
    </citation>
    <scope>NUCLEOTIDE SEQUENCE</scope>
    <source>
        <strain evidence="10">KEN1</strain>
        <tissue evidence="10">Leaf</tissue>
    </source>
</reference>
<evidence type="ECO:0000256" key="7">
    <source>
        <dbReference type="ARBA" id="ARBA00023136"/>
    </source>
</evidence>
<feature type="repeat" description="Solcar" evidence="8">
    <location>
        <begin position="37"/>
        <end position="135"/>
    </location>
</feature>
<reference evidence="10" key="2">
    <citation type="journal article" date="2024" name="Plant">
        <title>Genomic evolution and insights into agronomic trait innovations of Sesamum species.</title>
        <authorList>
            <person name="Miao H."/>
            <person name="Wang L."/>
            <person name="Qu L."/>
            <person name="Liu H."/>
            <person name="Sun Y."/>
            <person name="Le M."/>
            <person name="Wang Q."/>
            <person name="Wei S."/>
            <person name="Zheng Y."/>
            <person name="Lin W."/>
            <person name="Duan Y."/>
            <person name="Cao H."/>
            <person name="Xiong S."/>
            <person name="Wang X."/>
            <person name="Wei L."/>
            <person name="Li C."/>
            <person name="Ma Q."/>
            <person name="Ju M."/>
            <person name="Zhao R."/>
            <person name="Li G."/>
            <person name="Mu C."/>
            <person name="Tian Q."/>
            <person name="Mei H."/>
            <person name="Zhang T."/>
            <person name="Gao T."/>
            <person name="Zhang H."/>
        </authorList>
    </citation>
    <scope>NUCLEOTIDE SEQUENCE</scope>
    <source>
        <strain evidence="10">KEN1</strain>
    </source>
</reference>
<evidence type="ECO:0000256" key="3">
    <source>
        <dbReference type="ARBA" id="ARBA00022448"/>
    </source>
</evidence>
<dbReference type="Pfam" id="PF00153">
    <property type="entry name" value="Mito_carr"/>
    <property type="match status" value="2"/>
</dbReference>
<evidence type="ECO:0000313" key="10">
    <source>
        <dbReference type="EMBL" id="KAL0452762.1"/>
    </source>
</evidence>
<dbReference type="PROSITE" id="PS50920">
    <property type="entry name" value="SOLCAR"/>
    <property type="match status" value="2"/>
</dbReference>
<dbReference type="GO" id="GO:0055085">
    <property type="term" value="P:transmembrane transport"/>
    <property type="evidence" value="ECO:0007669"/>
    <property type="project" value="InterPro"/>
</dbReference>
<keyword evidence="4 8" id="KW-0812">Transmembrane</keyword>
<comment type="caution">
    <text evidence="10">The sequence shown here is derived from an EMBL/GenBank/DDBJ whole genome shotgun (WGS) entry which is preliminary data.</text>
</comment>
<evidence type="ECO:0000256" key="1">
    <source>
        <dbReference type="ARBA" id="ARBA00004141"/>
    </source>
</evidence>
<dbReference type="PANTHER" id="PTHR45683">
    <property type="entry name" value="MITOCHONDRIAL NICOTINAMIDE ADENINE DINUCLEOTIDE TRANSPORTER 1-RELATED-RELATED"/>
    <property type="match status" value="1"/>
</dbReference>
<dbReference type="InterPro" id="IPR018108">
    <property type="entry name" value="MCP_transmembrane"/>
</dbReference>
<proteinExistence type="inferred from homology"/>
<evidence type="ECO:0000256" key="8">
    <source>
        <dbReference type="PROSITE-ProRule" id="PRU00282"/>
    </source>
</evidence>
<dbReference type="InterPro" id="IPR044712">
    <property type="entry name" value="SLC25A32-like"/>
</dbReference>
<evidence type="ECO:0000256" key="4">
    <source>
        <dbReference type="ARBA" id="ARBA00022692"/>
    </source>
</evidence>
<keyword evidence="5" id="KW-0677">Repeat</keyword>
<sequence>MTFTYKLLDFCRSLNALLTNPNMGGCDSHAAVKFETESDACQSQYVAPASAVDTVSAPMLLTRTKKSQPNITGSLSSEEIIHTAVEPPPYSTSHAIQEVYDEAGVLGFWKGVFPTLIMVSNPSIQFMLYETFLKMLKKRRFSSSKGNSNATALEIFLLGALAKLGATVVTYPLIVLKSRLQAKQITGGDKRYQYTGTLDAVLKMIRYEGFYSFYKGMGAKIVQSVLAAAVLSMVKEELVRGSRWLLTKAPVDSVKPKTPVT</sequence>
<dbReference type="InterPro" id="IPR023395">
    <property type="entry name" value="MCP_dom_sf"/>
</dbReference>
<evidence type="ECO:0000256" key="5">
    <source>
        <dbReference type="ARBA" id="ARBA00022737"/>
    </source>
</evidence>
<comment type="similarity">
    <text evidence="2 9">Belongs to the mitochondrial carrier (TC 2.A.29) family.</text>
</comment>
<evidence type="ECO:0000256" key="2">
    <source>
        <dbReference type="ARBA" id="ARBA00006375"/>
    </source>
</evidence>
<evidence type="ECO:0000256" key="6">
    <source>
        <dbReference type="ARBA" id="ARBA00022989"/>
    </source>
</evidence>
<organism evidence="10">
    <name type="scientific">Sesamum latifolium</name>
    <dbReference type="NCBI Taxonomy" id="2727402"/>
    <lineage>
        <taxon>Eukaryota</taxon>
        <taxon>Viridiplantae</taxon>
        <taxon>Streptophyta</taxon>
        <taxon>Embryophyta</taxon>
        <taxon>Tracheophyta</taxon>
        <taxon>Spermatophyta</taxon>
        <taxon>Magnoliopsida</taxon>
        <taxon>eudicotyledons</taxon>
        <taxon>Gunneridae</taxon>
        <taxon>Pentapetalae</taxon>
        <taxon>asterids</taxon>
        <taxon>lamiids</taxon>
        <taxon>Lamiales</taxon>
        <taxon>Pedaliaceae</taxon>
        <taxon>Sesamum</taxon>
    </lineage>
</organism>
<dbReference type="AlphaFoldDB" id="A0AAW2XIW1"/>
<dbReference type="GO" id="GO:0006862">
    <property type="term" value="P:nucleotide transport"/>
    <property type="evidence" value="ECO:0007669"/>
    <property type="project" value="InterPro"/>
</dbReference>
<protein>
    <submittedName>
        <fullName evidence="10">Peroxisomal nicotinamide adenine dinucleotide carrier</fullName>
    </submittedName>
</protein>
<keyword evidence="7 8" id="KW-0472">Membrane</keyword>
<dbReference type="EMBL" id="JACGWN010000004">
    <property type="protein sequence ID" value="KAL0452762.1"/>
    <property type="molecule type" value="Genomic_DNA"/>
</dbReference>
<dbReference type="GO" id="GO:0016020">
    <property type="term" value="C:membrane"/>
    <property type="evidence" value="ECO:0007669"/>
    <property type="project" value="UniProtKB-SubCell"/>
</dbReference>
<evidence type="ECO:0000256" key="9">
    <source>
        <dbReference type="RuleBase" id="RU000488"/>
    </source>
</evidence>
<keyword evidence="6" id="KW-1133">Transmembrane helix</keyword>
<dbReference type="SUPFAM" id="SSF103506">
    <property type="entry name" value="Mitochondrial carrier"/>
    <property type="match status" value="1"/>
</dbReference>
<dbReference type="Gene3D" id="1.50.40.10">
    <property type="entry name" value="Mitochondrial carrier domain"/>
    <property type="match status" value="1"/>
</dbReference>
<comment type="subcellular location">
    <subcellularLocation>
        <location evidence="1">Membrane</location>
        <topology evidence="1">Multi-pass membrane protein</topology>
    </subcellularLocation>
</comment>
<name>A0AAW2XIW1_9LAMI</name>
<feature type="repeat" description="Solcar" evidence="8">
    <location>
        <begin position="150"/>
        <end position="241"/>
    </location>
</feature>
<keyword evidence="3 9" id="KW-0813">Transport</keyword>